<evidence type="ECO:0000259" key="2">
    <source>
        <dbReference type="Pfam" id="PF14534"/>
    </source>
</evidence>
<dbReference type="Pfam" id="PF14534">
    <property type="entry name" value="DUF4440"/>
    <property type="match status" value="1"/>
</dbReference>
<dbReference type="OrthoDB" id="5383110at2"/>
<sequence>MVQTEQCSRRVLLAGMAAAPLLAAGAGPAQAADENGEARRVEAQVEALRVAIQAGDARALDALTHPQLSYGHSSGRKIETKTAFIAALSGKTNYRTLTFSEQWVQVVGDTAMVRHVWDGADILPNGETGRSYIAVLQVWLRDGGATDGTWRLLARQSCPLKPA</sequence>
<dbReference type="InterPro" id="IPR006311">
    <property type="entry name" value="TAT_signal"/>
</dbReference>
<feature type="signal peptide" evidence="1">
    <location>
        <begin position="1"/>
        <end position="31"/>
    </location>
</feature>
<dbReference type="InterPro" id="IPR027843">
    <property type="entry name" value="DUF4440"/>
</dbReference>
<dbReference type="Gene3D" id="3.10.450.50">
    <property type="match status" value="1"/>
</dbReference>
<gene>
    <name evidence="3" type="ORF">A5481_31175</name>
</gene>
<dbReference type="EMBL" id="LWHQ01000099">
    <property type="protein sequence ID" value="OAS13248.1"/>
    <property type="molecule type" value="Genomic_DNA"/>
</dbReference>
<evidence type="ECO:0000313" key="3">
    <source>
        <dbReference type="EMBL" id="OAS13248.1"/>
    </source>
</evidence>
<feature type="domain" description="DUF4440" evidence="2">
    <location>
        <begin position="41"/>
        <end position="151"/>
    </location>
</feature>
<name>A0A179RXI1_9HYPH</name>
<comment type="caution">
    <text evidence="3">The sequence shown here is derived from an EMBL/GenBank/DDBJ whole genome shotgun (WGS) entry which is preliminary data.</text>
</comment>
<dbReference type="Proteomes" id="UP000078316">
    <property type="component" value="Unassembled WGS sequence"/>
</dbReference>
<protein>
    <recommendedName>
        <fullName evidence="2">DUF4440 domain-containing protein</fullName>
    </recommendedName>
</protein>
<keyword evidence="1" id="KW-0732">Signal</keyword>
<dbReference type="RefSeq" id="WP_048437229.1">
    <property type="nucleotide sequence ID" value="NZ_LWHQ01000099.1"/>
</dbReference>
<evidence type="ECO:0000313" key="4">
    <source>
        <dbReference type="Proteomes" id="UP000078316"/>
    </source>
</evidence>
<dbReference type="STRING" id="427683.A5481_31175"/>
<proteinExistence type="predicted"/>
<dbReference type="SUPFAM" id="SSF54427">
    <property type="entry name" value="NTF2-like"/>
    <property type="match status" value="1"/>
</dbReference>
<dbReference type="InterPro" id="IPR032710">
    <property type="entry name" value="NTF2-like_dom_sf"/>
</dbReference>
<accession>A0A179RXI1</accession>
<feature type="chain" id="PRO_5008105423" description="DUF4440 domain-containing protein" evidence="1">
    <location>
        <begin position="32"/>
        <end position="163"/>
    </location>
</feature>
<dbReference type="AlphaFoldDB" id="A0A179RXI1"/>
<organism evidence="3 4">
    <name type="scientific">Methylobacterium platani</name>
    <dbReference type="NCBI Taxonomy" id="427683"/>
    <lineage>
        <taxon>Bacteria</taxon>
        <taxon>Pseudomonadati</taxon>
        <taxon>Pseudomonadota</taxon>
        <taxon>Alphaproteobacteria</taxon>
        <taxon>Hyphomicrobiales</taxon>
        <taxon>Methylobacteriaceae</taxon>
        <taxon>Methylobacterium</taxon>
    </lineage>
</organism>
<reference evidence="3 4" key="1">
    <citation type="submission" date="2016-04" db="EMBL/GenBank/DDBJ databases">
        <authorList>
            <person name="Evans L.H."/>
            <person name="Alamgir A."/>
            <person name="Owens N."/>
            <person name="Weber N.D."/>
            <person name="Virtaneva K."/>
            <person name="Barbian K."/>
            <person name="Babar A."/>
            <person name="Rosenke K."/>
        </authorList>
    </citation>
    <scope>NUCLEOTIDE SEQUENCE [LARGE SCALE GENOMIC DNA]</scope>
    <source>
        <strain evidence="3 4">PMB02</strain>
    </source>
</reference>
<dbReference type="PROSITE" id="PS51318">
    <property type="entry name" value="TAT"/>
    <property type="match status" value="1"/>
</dbReference>
<evidence type="ECO:0000256" key="1">
    <source>
        <dbReference type="SAM" id="SignalP"/>
    </source>
</evidence>